<keyword evidence="5 6" id="KW-0472">Membrane</keyword>
<evidence type="ECO:0000256" key="4">
    <source>
        <dbReference type="ARBA" id="ARBA00022989"/>
    </source>
</evidence>
<evidence type="ECO:0000256" key="2">
    <source>
        <dbReference type="ARBA" id="ARBA00006434"/>
    </source>
</evidence>
<dbReference type="InterPro" id="IPR038377">
    <property type="entry name" value="Na/Glc_symporter_sf"/>
</dbReference>
<dbReference type="GO" id="GO:0022857">
    <property type="term" value="F:transmembrane transporter activity"/>
    <property type="evidence" value="ECO:0007669"/>
    <property type="project" value="InterPro"/>
</dbReference>
<reference evidence="7 8" key="1">
    <citation type="submission" date="2020-08" db="EMBL/GenBank/DDBJ databases">
        <title>Sequencing the genomes of 1000 actinobacteria strains.</title>
        <authorList>
            <person name="Klenk H.-P."/>
        </authorList>
    </citation>
    <scope>NUCLEOTIDE SEQUENCE [LARGE SCALE GENOMIC DNA]</scope>
    <source>
        <strain evidence="7 8">DSM 45913</strain>
    </source>
</reference>
<dbReference type="InterPro" id="IPR001734">
    <property type="entry name" value="Na/solute_symporter"/>
</dbReference>
<sequence>MRSVPKFMRRRFGPGRHLVIAISFALAQALIAGINLFLLATVVNGLLGWPPWVAPLLAAAIVPSRIISGGLAAVIYNEVLQYSS</sequence>
<dbReference type="Gene3D" id="1.20.1730.10">
    <property type="entry name" value="Sodium/glucose cotransporter"/>
    <property type="match status" value="1"/>
</dbReference>
<keyword evidence="8" id="KW-1185">Reference proteome</keyword>
<accession>A0A7X0EXY3</accession>
<keyword evidence="4 6" id="KW-1133">Transmembrane helix</keyword>
<evidence type="ECO:0000256" key="6">
    <source>
        <dbReference type="SAM" id="Phobius"/>
    </source>
</evidence>
<evidence type="ECO:0000313" key="7">
    <source>
        <dbReference type="EMBL" id="MBB6345260.1"/>
    </source>
</evidence>
<comment type="caution">
    <text evidence="7">The sequence shown here is derived from an EMBL/GenBank/DDBJ whole genome shotgun (WGS) entry which is preliminary data.</text>
</comment>
<dbReference type="RefSeq" id="WP_185083237.1">
    <property type="nucleotide sequence ID" value="NZ_JACHJB010000001.1"/>
</dbReference>
<comment type="subcellular location">
    <subcellularLocation>
        <location evidence="1">Membrane</location>
        <topology evidence="1">Multi-pass membrane protein</topology>
    </subcellularLocation>
</comment>
<dbReference type="EMBL" id="JACHJB010000001">
    <property type="protein sequence ID" value="MBB6345260.1"/>
    <property type="molecule type" value="Genomic_DNA"/>
</dbReference>
<evidence type="ECO:0000313" key="8">
    <source>
        <dbReference type="Proteomes" id="UP000583800"/>
    </source>
</evidence>
<dbReference type="Proteomes" id="UP000583800">
    <property type="component" value="Unassembled WGS sequence"/>
</dbReference>
<organism evidence="7 8">
    <name type="scientific">Nonomuraea muscovyensis</name>
    <dbReference type="NCBI Taxonomy" id="1124761"/>
    <lineage>
        <taxon>Bacteria</taxon>
        <taxon>Bacillati</taxon>
        <taxon>Actinomycetota</taxon>
        <taxon>Actinomycetes</taxon>
        <taxon>Streptosporangiales</taxon>
        <taxon>Streptosporangiaceae</taxon>
        <taxon>Nonomuraea</taxon>
    </lineage>
</organism>
<feature type="transmembrane region" description="Helical" evidence="6">
    <location>
        <begin position="20"/>
        <end position="40"/>
    </location>
</feature>
<evidence type="ECO:0000256" key="1">
    <source>
        <dbReference type="ARBA" id="ARBA00004141"/>
    </source>
</evidence>
<feature type="transmembrane region" description="Helical" evidence="6">
    <location>
        <begin position="52"/>
        <end position="76"/>
    </location>
</feature>
<dbReference type="PROSITE" id="PS50283">
    <property type="entry name" value="NA_SOLUT_SYMP_3"/>
    <property type="match status" value="1"/>
</dbReference>
<evidence type="ECO:0000256" key="5">
    <source>
        <dbReference type="ARBA" id="ARBA00023136"/>
    </source>
</evidence>
<proteinExistence type="inferred from homology"/>
<gene>
    <name evidence="7" type="ORF">FHU36_001769</name>
</gene>
<keyword evidence="3 6" id="KW-0812">Transmembrane</keyword>
<dbReference type="AlphaFoldDB" id="A0A7X0EXY3"/>
<name>A0A7X0EXY3_9ACTN</name>
<protein>
    <submittedName>
        <fullName evidence="7">Na+/proline symporter</fullName>
    </submittedName>
</protein>
<dbReference type="GO" id="GO:0016020">
    <property type="term" value="C:membrane"/>
    <property type="evidence" value="ECO:0007669"/>
    <property type="project" value="UniProtKB-SubCell"/>
</dbReference>
<comment type="similarity">
    <text evidence="2">Belongs to the sodium:solute symporter (SSF) (TC 2.A.21) family.</text>
</comment>
<evidence type="ECO:0000256" key="3">
    <source>
        <dbReference type="ARBA" id="ARBA00022692"/>
    </source>
</evidence>